<reference evidence="1" key="1">
    <citation type="submission" date="2022-05" db="EMBL/GenBank/DDBJ databases">
        <title>Comparative Genomics of Spacecraft Associated Microbes.</title>
        <authorList>
            <person name="Tran M.T."/>
            <person name="Wright A."/>
            <person name="Seuylemezian A."/>
            <person name="Eisen J."/>
            <person name="Coil D."/>
        </authorList>
    </citation>
    <scope>NUCLEOTIDE SEQUENCE</scope>
    <source>
        <strain evidence="1">FAIRING 10M-2.2</strain>
    </source>
</reference>
<keyword evidence="2" id="KW-1185">Reference proteome</keyword>
<name>A0ACC6A9U6_9BACI</name>
<accession>A0ACC6A9U6</accession>
<dbReference type="Proteomes" id="UP001202289">
    <property type="component" value="Unassembled WGS sequence"/>
</dbReference>
<evidence type="ECO:0000313" key="2">
    <source>
        <dbReference type="Proteomes" id="UP001202289"/>
    </source>
</evidence>
<evidence type="ECO:0000313" key="1">
    <source>
        <dbReference type="EMBL" id="MCM3737488.1"/>
    </source>
</evidence>
<comment type="caution">
    <text evidence="1">The sequence shown here is derived from an EMBL/GenBank/DDBJ whole genome shotgun (WGS) entry which is preliminary data.</text>
</comment>
<sequence length="204" mass="22030">MYITSLLSILFIGIASNLDNAGVGIAYGIRKIHISWFNNFIIAFFGFLFTLVAGFFGNWLSLFISSAVANVIGAIVLGSIGVLVLCQPLLSKGEGERKRKQSNVLMRILRNPEAADFDESKTIGFFEAIVLGVALSINNAAGGFDAGVTNLNLWMTAIISGCFSFLCVRFCSYIGKKYLALYLGKWATIIAGALLIIIAVNQVL</sequence>
<gene>
    <name evidence="1" type="primary">ytaF</name>
    <name evidence="1" type="ORF">M3215_17195</name>
</gene>
<dbReference type="EMBL" id="JAMBOP010000024">
    <property type="protein sequence ID" value="MCM3737488.1"/>
    <property type="molecule type" value="Genomic_DNA"/>
</dbReference>
<proteinExistence type="predicted"/>
<protein>
    <submittedName>
        <fullName evidence="1">Sporulation membrane protein YtaF</fullName>
    </submittedName>
</protein>
<organism evidence="1 2">
    <name type="scientific">Bacillus cytotoxicus</name>
    <dbReference type="NCBI Taxonomy" id="580165"/>
    <lineage>
        <taxon>Bacteria</taxon>
        <taxon>Bacillati</taxon>
        <taxon>Bacillota</taxon>
        <taxon>Bacilli</taxon>
        <taxon>Bacillales</taxon>
        <taxon>Bacillaceae</taxon>
        <taxon>Bacillus</taxon>
        <taxon>Bacillus cereus group</taxon>
    </lineage>
</organism>